<organism evidence="3 4">
    <name type="scientific">Paenibacillus chitinolyticus</name>
    <dbReference type="NCBI Taxonomy" id="79263"/>
    <lineage>
        <taxon>Bacteria</taxon>
        <taxon>Bacillati</taxon>
        <taxon>Bacillota</taxon>
        <taxon>Bacilli</taxon>
        <taxon>Bacillales</taxon>
        <taxon>Paenibacillaceae</taxon>
        <taxon>Paenibacillus</taxon>
    </lineage>
</organism>
<evidence type="ECO:0000313" key="3">
    <source>
        <dbReference type="EMBL" id="QAV18916.1"/>
    </source>
</evidence>
<reference evidence="3 4" key="1">
    <citation type="submission" date="2018-01" db="EMBL/GenBank/DDBJ databases">
        <title>The whole genome sequencing and assembly of Paenibacillus chitinolyticus KCCM 41400 strain.</title>
        <authorList>
            <person name="Kim J.-Y."/>
            <person name="Park M.-K."/>
            <person name="Lee Y.-J."/>
            <person name="Yi H."/>
            <person name="Bahn Y.-S."/>
            <person name="Kim J.F."/>
            <person name="Lee D.-W."/>
        </authorList>
    </citation>
    <scope>NUCLEOTIDE SEQUENCE [LARGE SCALE GENOMIC DNA]</scope>
    <source>
        <strain evidence="3 4">KCCM 41400</strain>
    </source>
</reference>
<evidence type="ECO:0000313" key="5">
    <source>
        <dbReference type="Proteomes" id="UP001527202"/>
    </source>
</evidence>
<accession>A0A410WWP6</accession>
<dbReference type="Proteomes" id="UP001527202">
    <property type="component" value="Unassembled WGS sequence"/>
</dbReference>
<keyword evidence="5" id="KW-1185">Reference proteome</keyword>
<dbReference type="Proteomes" id="UP000288943">
    <property type="component" value="Chromosome"/>
</dbReference>
<feature type="chain" id="PRO_5019292497" evidence="1">
    <location>
        <begin position="24"/>
        <end position="269"/>
    </location>
</feature>
<dbReference type="GeneID" id="95376123"/>
<feature type="signal peptide" evidence="1">
    <location>
        <begin position="1"/>
        <end position="23"/>
    </location>
</feature>
<dbReference type="OrthoDB" id="2608255at2"/>
<evidence type="ECO:0000256" key="1">
    <source>
        <dbReference type="SAM" id="SignalP"/>
    </source>
</evidence>
<protein>
    <submittedName>
        <fullName evidence="3">Uncharacterized protein</fullName>
    </submittedName>
</protein>
<dbReference type="EMBL" id="JAMDMJ010000055">
    <property type="protein sequence ID" value="MCY9599808.1"/>
    <property type="molecule type" value="Genomic_DNA"/>
</dbReference>
<name>A0A410WWP6_9BACL</name>
<dbReference type="AlphaFoldDB" id="A0A410WWP6"/>
<sequence>MKKLALSLTICSVVLSSIVPVAAASSISETTLNDYLSKARYPKNVINILDKEQKETIYNNKAEFAFVKSGSELLTDGQEKSLITPQELANFSAQLVGSQISSPSGYAKIILDFNFDWNYMPVFTSKDKFGIAWSDDFTALPETAKYNYKAVNNASGLYAELGNTSDYSDYNIKKGIGWEINLTAGFTRNGTFYPVGRHKGWGQVIIQRPKDKPGTPMTTAAVGNYFHKEIAGNGSLSFGLFDGKPQISISPSISFDKSNDYADVVNWTQ</sequence>
<keyword evidence="1" id="KW-0732">Signal</keyword>
<gene>
    <name evidence="2" type="ORF">M5X16_29085</name>
    <name evidence="3" type="ORF">PC41400_15015</name>
</gene>
<dbReference type="EMBL" id="CP026520">
    <property type="protein sequence ID" value="QAV18916.1"/>
    <property type="molecule type" value="Genomic_DNA"/>
</dbReference>
<proteinExistence type="predicted"/>
<evidence type="ECO:0000313" key="2">
    <source>
        <dbReference type="EMBL" id="MCY9599808.1"/>
    </source>
</evidence>
<reference evidence="2 5" key="2">
    <citation type="submission" date="2022-05" db="EMBL/GenBank/DDBJ databases">
        <title>Genome Sequencing of Bee-Associated Microbes.</title>
        <authorList>
            <person name="Dunlap C."/>
        </authorList>
    </citation>
    <scope>NUCLEOTIDE SEQUENCE [LARGE SCALE GENOMIC DNA]</scope>
    <source>
        <strain evidence="2 5">NRRL B-23120</strain>
    </source>
</reference>
<dbReference type="KEGG" id="pchi:PC41400_15015"/>
<evidence type="ECO:0000313" key="4">
    <source>
        <dbReference type="Proteomes" id="UP000288943"/>
    </source>
</evidence>
<dbReference type="RefSeq" id="WP_042227560.1">
    <property type="nucleotide sequence ID" value="NZ_CP026520.1"/>
</dbReference>